<proteinExistence type="predicted"/>
<evidence type="ECO:0000259" key="1">
    <source>
        <dbReference type="PROSITE" id="PS51186"/>
    </source>
</evidence>
<evidence type="ECO:0000313" key="2">
    <source>
        <dbReference type="EMBL" id="MDV7136906.1"/>
    </source>
</evidence>
<accession>A0ABU4F082</accession>
<dbReference type="PROSITE" id="PS51186">
    <property type="entry name" value="GNAT"/>
    <property type="match status" value="1"/>
</dbReference>
<dbReference type="Gene3D" id="3.40.630.30">
    <property type="match status" value="1"/>
</dbReference>
<gene>
    <name evidence="2" type="ORF">R4198_24715</name>
</gene>
<feature type="domain" description="N-acetyltransferase" evidence="1">
    <location>
        <begin position="5"/>
        <end position="139"/>
    </location>
</feature>
<dbReference type="SUPFAM" id="SSF55729">
    <property type="entry name" value="Acyl-CoA N-acyltransferases (Nat)"/>
    <property type="match status" value="1"/>
</dbReference>
<dbReference type="Proteomes" id="UP001185792">
    <property type="component" value="Unassembled WGS sequence"/>
</dbReference>
<dbReference type="InterPro" id="IPR000182">
    <property type="entry name" value="GNAT_dom"/>
</dbReference>
<evidence type="ECO:0000313" key="3">
    <source>
        <dbReference type="Proteomes" id="UP001185792"/>
    </source>
</evidence>
<name>A0ABU4F082_WILMA</name>
<sequence length="139" mass="15728">MSDQSTIRRATADDLDFLAAHDRHVRTEVLRARVEAAQVLVVEQSSGLLGWLRWGLFWDEIPFMNMLFVLEDNRDCGLGGDLVDVWEDIVRADGHSVAMTSTRSDESAQHFYRRRGYVDSGVLLLPGEPAEVILRKELA</sequence>
<dbReference type="EMBL" id="JAWLUM010000006">
    <property type="protein sequence ID" value="MDV7136906.1"/>
    <property type="molecule type" value="Genomic_DNA"/>
</dbReference>
<protein>
    <submittedName>
        <fullName evidence="2">GNAT family N-acetyltransferase</fullName>
    </submittedName>
</protein>
<keyword evidence="3" id="KW-1185">Reference proteome</keyword>
<dbReference type="Pfam" id="PF13508">
    <property type="entry name" value="Acetyltransf_7"/>
    <property type="match status" value="1"/>
</dbReference>
<comment type="caution">
    <text evidence="2">The sequence shown here is derived from an EMBL/GenBank/DDBJ whole genome shotgun (WGS) entry which is preliminary data.</text>
</comment>
<dbReference type="RefSeq" id="WP_317714836.1">
    <property type="nucleotide sequence ID" value="NZ_JAWLUM010000006.1"/>
</dbReference>
<dbReference type="InterPro" id="IPR016181">
    <property type="entry name" value="Acyl_CoA_acyltransferase"/>
</dbReference>
<reference evidence="2 3" key="1">
    <citation type="submission" date="2023-10" db="EMBL/GenBank/DDBJ databases">
        <title>Development of a sustainable strategy for remediation of hydrocarbon-contaminated territories based on the waste exchange concept.</title>
        <authorList>
            <person name="Krivoruchko A."/>
        </authorList>
    </citation>
    <scope>NUCLEOTIDE SEQUENCE [LARGE SCALE GENOMIC DNA]</scope>
    <source>
        <strain evidence="2 3">IEGM 1236</strain>
    </source>
</reference>
<organism evidence="2 3">
    <name type="scientific">Williamsia marianensis</name>
    <dbReference type="NCBI Taxonomy" id="85044"/>
    <lineage>
        <taxon>Bacteria</taxon>
        <taxon>Bacillati</taxon>
        <taxon>Actinomycetota</taxon>
        <taxon>Actinomycetes</taxon>
        <taxon>Mycobacteriales</taxon>
        <taxon>Nocardiaceae</taxon>
        <taxon>Williamsia</taxon>
    </lineage>
</organism>